<evidence type="ECO:0000256" key="1">
    <source>
        <dbReference type="SAM" id="MobiDB-lite"/>
    </source>
</evidence>
<reference evidence="4" key="1">
    <citation type="journal article" date="2019" name="Int. J. Syst. Evol. Microbiol.">
        <title>The Global Catalogue of Microorganisms (GCM) 10K type strain sequencing project: providing services to taxonomists for standard genome sequencing and annotation.</title>
        <authorList>
            <consortium name="The Broad Institute Genomics Platform"/>
            <consortium name="The Broad Institute Genome Sequencing Center for Infectious Disease"/>
            <person name="Wu L."/>
            <person name="Ma J."/>
        </authorList>
    </citation>
    <scope>NUCLEOTIDE SEQUENCE [LARGE SCALE GENOMIC DNA]</scope>
    <source>
        <strain evidence="4">CGMCC 4.1621</strain>
    </source>
</reference>
<dbReference type="EMBL" id="JBHSZV010000055">
    <property type="protein sequence ID" value="MFC7063797.1"/>
    <property type="molecule type" value="Genomic_DNA"/>
</dbReference>
<accession>A0ABW2ETR8</accession>
<evidence type="ECO:0000313" key="4">
    <source>
        <dbReference type="Proteomes" id="UP001596410"/>
    </source>
</evidence>
<comment type="caution">
    <text evidence="3">The sequence shown here is derived from an EMBL/GenBank/DDBJ whole genome shotgun (WGS) entry which is preliminary data.</text>
</comment>
<dbReference type="RefSeq" id="WP_204706068.1">
    <property type="nucleotide sequence ID" value="NZ_JBHSZV010000055.1"/>
</dbReference>
<feature type="compositionally biased region" description="Basic and acidic residues" evidence="1">
    <location>
        <begin position="75"/>
        <end position="84"/>
    </location>
</feature>
<organism evidence="3 4">
    <name type="scientific">Halobacillus seohaensis</name>
    <dbReference type="NCBI Taxonomy" id="447421"/>
    <lineage>
        <taxon>Bacteria</taxon>
        <taxon>Bacillati</taxon>
        <taxon>Bacillota</taxon>
        <taxon>Bacilli</taxon>
        <taxon>Bacillales</taxon>
        <taxon>Bacillaceae</taxon>
        <taxon>Halobacillus</taxon>
    </lineage>
</organism>
<feature type="signal peptide" evidence="2">
    <location>
        <begin position="1"/>
        <end position="23"/>
    </location>
</feature>
<feature type="compositionally biased region" description="Acidic residues" evidence="1">
    <location>
        <begin position="97"/>
        <end position="110"/>
    </location>
</feature>
<dbReference type="Proteomes" id="UP001596410">
    <property type="component" value="Unassembled WGS sequence"/>
</dbReference>
<evidence type="ECO:0000256" key="2">
    <source>
        <dbReference type="SAM" id="SignalP"/>
    </source>
</evidence>
<protein>
    <submittedName>
        <fullName evidence="3">Uncharacterized protein</fullName>
    </submittedName>
</protein>
<sequence>MKKIGLLILVLVFVMASTSPAFAAAKELDFSPPGQNVGVTNPDNMFPGSEWDGKNFPGADWAFLQAKKAFGEEKFPGSEWDDKNFPGSEWFPGADWDGGDQVEDDPLLKK</sequence>
<name>A0ABW2ETR8_9BACI</name>
<feature type="chain" id="PRO_5047461846" evidence="2">
    <location>
        <begin position="24"/>
        <end position="110"/>
    </location>
</feature>
<gene>
    <name evidence="3" type="ORF">ACFQIC_18520</name>
</gene>
<keyword evidence="2" id="KW-0732">Signal</keyword>
<proteinExistence type="predicted"/>
<evidence type="ECO:0000313" key="3">
    <source>
        <dbReference type="EMBL" id="MFC7063797.1"/>
    </source>
</evidence>
<feature type="region of interest" description="Disordered" evidence="1">
    <location>
        <begin position="75"/>
        <end position="110"/>
    </location>
</feature>
<keyword evidence="4" id="KW-1185">Reference proteome</keyword>